<dbReference type="EMBL" id="JADNYJ010000114">
    <property type="protein sequence ID" value="KAF8883643.1"/>
    <property type="molecule type" value="Genomic_DNA"/>
</dbReference>
<dbReference type="PROSITE" id="PS50231">
    <property type="entry name" value="RICIN_B_LECTIN"/>
    <property type="match status" value="1"/>
</dbReference>
<organism evidence="2 3">
    <name type="scientific">Gymnopilus junonius</name>
    <name type="common">Spectacular rustgill mushroom</name>
    <name type="synonym">Gymnopilus spectabilis subsp. junonius</name>
    <dbReference type="NCBI Taxonomy" id="109634"/>
    <lineage>
        <taxon>Eukaryota</taxon>
        <taxon>Fungi</taxon>
        <taxon>Dikarya</taxon>
        <taxon>Basidiomycota</taxon>
        <taxon>Agaricomycotina</taxon>
        <taxon>Agaricomycetes</taxon>
        <taxon>Agaricomycetidae</taxon>
        <taxon>Agaricales</taxon>
        <taxon>Agaricineae</taxon>
        <taxon>Hymenogastraceae</taxon>
        <taxon>Gymnopilus</taxon>
    </lineage>
</organism>
<dbReference type="Pfam" id="PF00652">
    <property type="entry name" value="Ricin_B_lectin"/>
    <property type="match status" value="1"/>
</dbReference>
<dbReference type="InterPro" id="IPR000772">
    <property type="entry name" value="Ricin_B_lectin"/>
</dbReference>
<dbReference type="InterPro" id="IPR037176">
    <property type="entry name" value="Osmotin/thaumatin-like_sf"/>
</dbReference>
<name>A0A9P5NDE8_GYMJU</name>
<evidence type="ECO:0000313" key="3">
    <source>
        <dbReference type="Proteomes" id="UP000724874"/>
    </source>
</evidence>
<dbReference type="AlphaFoldDB" id="A0A9P5NDE8"/>
<dbReference type="CDD" id="cd00161">
    <property type="entry name" value="beta-trefoil_Ricin-like"/>
    <property type="match status" value="1"/>
</dbReference>
<accession>A0A9P5NDE8</accession>
<dbReference type="Gene3D" id="2.80.10.50">
    <property type="match status" value="1"/>
</dbReference>
<dbReference type="SMART" id="SM00458">
    <property type="entry name" value="RICIN"/>
    <property type="match status" value="1"/>
</dbReference>
<dbReference type="InterPro" id="IPR035992">
    <property type="entry name" value="Ricin_B-like_lectins"/>
</dbReference>
<protein>
    <submittedName>
        <fullName evidence="2">Ricin B lectin domain-containing protein</fullName>
    </submittedName>
</protein>
<keyword evidence="3" id="KW-1185">Reference proteome</keyword>
<evidence type="ECO:0000313" key="2">
    <source>
        <dbReference type="EMBL" id="KAF8883643.1"/>
    </source>
</evidence>
<sequence>GCISSDVFSIVNLCPHTITLYINGESHGPLSTFTAINATFNNTWSGMIYTDANGGRGNGNSTMRAGFYGSVRASYYYIVKDADMNTGLSIIPQLSAGFCGIDICDSTYCPWVYDSLPASFSEPGPLPPSTPLFSCPSVDVGYTVTFCPEKTFPPSNGTVNIHPNGETKKCLDVQGAVYATALLYKCTYDCNDTSAQRWTLSSGGGMTSVVLAGTDFCLDAGSNPSSGTRMKIWQCFNSLPAQSWEVTSAHQLKLSGTNQCLDLRNSLLQNENEIQTGACGTTNPNQIWTTTDI</sequence>
<feature type="non-terminal residue" evidence="2">
    <location>
        <position position="1"/>
    </location>
</feature>
<dbReference type="Proteomes" id="UP000724874">
    <property type="component" value="Unassembled WGS sequence"/>
</dbReference>
<comment type="caution">
    <text evidence="2">The sequence shown here is derived from an EMBL/GenBank/DDBJ whole genome shotgun (WGS) entry which is preliminary data.</text>
</comment>
<evidence type="ECO:0000259" key="1">
    <source>
        <dbReference type="SMART" id="SM00458"/>
    </source>
</evidence>
<dbReference type="SUPFAM" id="SSF49870">
    <property type="entry name" value="Osmotin, thaumatin-like protein"/>
    <property type="match status" value="1"/>
</dbReference>
<gene>
    <name evidence="2" type="ORF">CPB84DRAFT_1686236</name>
</gene>
<feature type="domain" description="Ricin B lectin" evidence="1">
    <location>
        <begin position="156"/>
        <end position="291"/>
    </location>
</feature>
<proteinExistence type="predicted"/>
<dbReference type="SUPFAM" id="SSF50370">
    <property type="entry name" value="Ricin B-like lectins"/>
    <property type="match status" value="1"/>
</dbReference>
<dbReference type="OrthoDB" id="6770063at2759"/>
<reference evidence="2" key="1">
    <citation type="submission" date="2020-11" db="EMBL/GenBank/DDBJ databases">
        <authorList>
            <consortium name="DOE Joint Genome Institute"/>
            <person name="Ahrendt S."/>
            <person name="Riley R."/>
            <person name="Andreopoulos W."/>
            <person name="LaButti K."/>
            <person name="Pangilinan J."/>
            <person name="Ruiz-duenas F.J."/>
            <person name="Barrasa J.M."/>
            <person name="Sanchez-Garcia M."/>
            <person name="Camarero S."/>
            <person name="Miyauchi S."/>
            <person name="Serrano A."/>
            <person name="Linde D."/>
            <person name="Babiker R."/>
            <person name="Drula E."/>
            <person name="Ayuso-Fernandez I."/>
            <person name="Pacheco R."/>
            <person name="Padilla G."/>
            <person name="Ferreira P."/>
            <person name="Barriuso J."/>
            <person name="Kellner H."/>
            <person name="Castanera R."/>
            <person name="Alfaro M."/>
            <person name="Ramirez L."/>
            <person name="Pisabarro A.G."/>
            <person name="Kuo A."/>
            <person name="Tritt A."/>
            <person name="Lipzen A."/>
            <person name="He G."/>
            <person name="Yan M."/>
            <person name="Ng V."/>
            <person name="Cullen D."/>
            <person name="Martin F."/>
            <person name="Rosso M.-N."/>
            <person name="Henrissat B."/>
            <person name="Hibbett D."/>
            <person name="Martinez A.T."/>
            <person name="Grigoriev I.V."/>
        </authorList>
    </citation>
    <scope>NUCLEOTIDE SEQUENCE</scope>
    <source>
        <strain evidence="2">AH 44721</strain>
    </source>
</reference>